<dbReference type="Proteomes" id="UP001245370">
    <property type="component" value="Unassembled WGS sequence"/>
</dbReference>
<dbReference type="EMBL" id="JAVDPY010000003">
    <property type="protein sequence ID" value="MDR6333905.1"/>
    <property type="molecule type" value="Genomic_DNA"/>
</dbReference>
<dbReference type="GeneID" id="95760806"/>
<evidence type="ECO:0000313" key="3">
    <source>
        <dbReference type="EMBL" id="GLI20339.1"/>
    </source>
</evidence>
<dbReference type="SUPFAM" id="SSF48295">
    <property type="entry name" value="TrpR-like"/>
    <property type="match status" value="1"/>
</dbReference>
<dbReference type="CDD" id="cd06571">
    <property type="entry name" value="Bac_DnaA_C"/>
    <property type="match status" value="1"/>
</dbReference>
<dbReference type="GO" id="GO:0005524">
    <property type="term" value="F:ATP binding"/>
    <property type="evidence" value="ECO:0007669"/>
    <property type="project" value="InterPro"/>
</dbReference>
<evidence type="ECO:0000256" key="1">
    <source>
        <dbReference type="SAM" id="MobiDB-lite"/>
    </source>
</evidence>
<evidence type="ECO:0000259" key="2">
    <source>
        <dbReference type="SMART" id="SM00760"/>
    </source>
</evidence>
<reference evidence="3" key="1">
    <citation type="submission" date="2022-12" db="EMBL/GenBank/DDBJ databases">
        <title>Reference genome sequencing for broad-spectrum identification of bacterial and archaeal isolates by mass spectrometry.</title>
        <authorList>
            <person name="Sekiguchi Y."/>
            <person name="Tourlousse D.M."/>
        </authorList>
    </citation>
    <scope>NUCLEOTIDE SEQUENCE</scope>
    <source>
        <strain evidence="3">301</strain>
    </source>
</reference>
<reference evidence="4 6" key="2">
    <citation type="submission" date="2023-07" db="EMBL/GenBank/DDBJ databases">
        <title>Genomic Encyclopedia of Type Strains, Phase IV (KMG-IV): sequencing the most valuable type-strain genomes for metagenomic binning, comparative biology and taxonomic classification.</title>
        <authorList>
            <person name="Goeker M."/>
        </authorList>
    </citation>
    <scope>NUCLEOTIDE SEQUENCE [LARGE SCALE GENOMIC DNA]</scope>
    <source>
        <strain evidence="4 6">DSM 338</strain>
    </source>
</reference>
<evidence type="ECO:0000313" key="5">
    <source>
        <dbReference type="Proteomes" id="UP001144397"/>
    </source>
</evidence>
<accession>A0A9W6FHB3</accession>
<evidence type="ECO:0000313" key="4">
    <source>
        <dbReference type="EMBL" id="MDR6333905.1"/>
    </source>
</evidence>
<proteinExistence type="predicted"/>
<feature type="domain" description="Chromosomal replication initiator DnaA C-terminal" evidence="2">
    <location>
        <begin position="37"/>
        <end position="101"/>
    </location>
</feature>
<dbReference type="GO" id="GO:0006270">
    <property type="term" value="P:DNA replication initiation"/>
    <property type="evidence" value="ECO:0007669"/>
    <property type="project" value="InterPro"/>
</dbReference>
<comment type="caution">
    <text evidence="3">The sequence shown here is derived from an EMBL/GenBank/DDBJ whole genome shotgun (WGS) entry which is preliminary data.</text>
</comment>
<dbReference type="InterPro" id="IPR010921">
    <property type="entry name" value="Trp_repressor/repl_initiator"/>
</dbReference>
<keyword evidence="6" id="KW-1185">Reference proteome</keyword>
<dbReference type="Gene3D" id="1.10.1750.10">
    <property type="match status" value="1"/>
</dbReference>
<protein>
    <recommendedName>
        <fullName evidence="2">Chromosomal replication initiator DnaA C-terminal domain-containing protein</fullName>
    </recommendedName>
</protein>
<dbReference type="AlphaFoldDB" id="A0A9W6FHB3"/>
<dbReference type="GO" id="GO:0006275">
    <property type="term" value="P:regulation of DNA replication"/>
    <property type="evidence" value="ECO:0007669"/>
    <property type="project" value="InterPro"/>
</dbReference>
<dbReference type="RefSeq" id="WP_281804404.1">
    <property type="nucleotide sequence ID" value="NZ_BSDO01000001.1"/>
</dbReference>
<sequence length="127" mass="13245">MSPLSAAPSVARPSAGPVRASRGCRPPRPKPCWHLAVAVAAADAGMTVEALLAHSRSTAPVALARQLAMYLAHVGLGLPQAAVAAGFGRDRSTVAHACRRIEELRDASAFDQKVGRLEACLRWAAEA</sequence>
<feature type="region of interest" description="Disordered" evidence="1">
    <location>
        <begin position="1"/>
        <end position="28"/>
    </location>
</feature>
<dbReference type="GO" id="GO:0043565">
    <property type="term" value="F:sequence-specific DNA binding"/>
    <property type="evidence" value="ECO:0007669"/>
    <property type="project" value="InterPro"/>
</dbReference>
<dbReference type="SMART" id="SM00760">
    <property type="entry name" value="Bac_DnaA_C"/>
    <property type="match status" value="1"/>
</dbReference>
<dbReference type="EMBL" id="BSDO01000001">
    <property type="protein sequence ID" value="GLI20339.1"/>
    <property type="molecule type" value="Genomic_DNA"/>
</dbReference>
<dbReference type="InterPro" id="IPR013159">
    <property type="entry name" value="DnaA_C"/>
</dbReference>
<gene>
    <name evidence="4" type="ORF">GGQ86_002375</name>
    <name evidence="3" type="ORF">XFLAVUS301_00130</name>
</gene>
<dbReference type="Pfam" id="PF08299">
    <property type="entry name" value="Bac_DnaA_C"/>
    <property type="match status" value="1"/>
</dbReference>
<name>A0A9W6FHB3_XANFL</name>
<dbReference type="Proteomes" id="UP001144397">
    <property type="component" value="Unassembled WGS sequence"/>
</dbReference>
<evidence type="ECO:0000313" key="6">
    <source>
        <dbReference type="Proteomes" id="UP001245370"/>
    </source>
</evidence>
<organism evidence="3 5">
    <name type="scientific">Xanthobacter flavus</name>
    <dbReference type="NCBI Taxonomy" id="281"/>
    <lineage>
        <taxon>Bacteria</taxon>
        <taxon>Pseudomonadati</taxon>
        <taxon>Pseudomonadota</taxon>
        <taxon>Alphaproteobacteria</taxon>
        <taxon>Hyphomicrobiales</taxon>
        <taxon>Xanthobacteraceae</taxon>
        <taxon>Xanthobacter</taxon>
    </lineage>
</organism>